<keyword evidence="1" id="KW-1133">Transmembrane helix</keyword>
<feature type="transmembrane region" description="Helical" evidence="1">
    <location>
        <begin position="38"/>
        <end position="60"/>
    </location>
</feature>
<protein>
    <submittedName>
        <fullName evidence="2">Uncharacterized protein</fullName>
    </submittedName>
</protein>
<reference evidence="3" key="1">
    <citation type="submission" date="2016-10" db="EMBL/GenBank/DDBJ databases">
        <authorList>
            <person name="Varghese N."/>
            <person name="Submissions S."/>
        </authorList>
    </citation>
    <scope>NUCLEOTIDE SEQUENCE [LARGE SCALE GENOMIC DNA]</scope>
    <source>
        <strain evidence="3">CGMCC 4.7042</strain>
    </source>
</reference>
<dbReference type="RefSeq" id="WP_093653901.1">
    <property type="nucleotide sequence ID" value="NZ_CBDRGB010000011.1"/>
</dbReference>
<keyword evidence="1" id="KW-0812">Transmembrane</keyword>
<dbReference type="STRING" id="1196353.SAMN05444921_106287"/>
<dbReference type="EMBL" id="FNHI01000006">
    <property type="protein sequence ID" value="SDM32253.1"/>
    <property type="molecule type" value="Genomic_DNA"/>
</dbReference>
<evidence type="ECO:0000313" key="3">
    <source>
        <dbReference type="Proteomes" id="UP000199063"/>
    </source>
</evidence>
<feature type="transmembrane region" description="Helical" evidence="1">
    <location>
        <begin position="6"/>
        <end position="26"/>
    </location>
</feature>
<gene>
    <name evidence="2" type="ORF">SAMN05444921_106287</name>
</gene>
<name>A0A1G9S9R6_9ACTN</name>
<keyword evidence="3" id="KW-1185">Reference proteome</keyword>
<proteinExistence type="predicted"/>
<evidence type="ECO:0000313" key="2">
    <source>
        <dbReference type="EMBL" id="SDM32253.1"/>
    </source>
</evidence>
<accession>A0A1G9S9R6</accession>
<dbReference type="AlphaFoldDB" id="A0A1G9S9R6"/>
<dbReference type="GeneID" id="40829732"/>
<evidence type="ECO:0000256" key="1">
    <source>
        <dbReference type="SAM" id="Phobius"/>
    </source>
</evidence>
<sequence>MESSPAIFAGTAFALFGAALLIWTAARVRHRAPVAHGVNPATAAALTTIFGAGFLLAGVWCFSRL</sequence>
<organism evidence="2 3">
    <name type="scientific">Streptomyces wuyuanensis</name>
    <dbReference type="NCBI Taxonomy" id="1196353"/>
    <lineage>
        <taxon>Bacteria</taxon>
        <taxon>Bacillati</taxon>
        <taxon>Actinomycetota</taxon>
        <taxon>Actinomycetes</taxon>
        <taxon>Kitasatosporales</taxon>
        <taxon>Streptomycetaceae</taxon>
        <taxon>Streptomyces</taxon>
    </lineage>
</organism>
<dbReference type="Proteomes" id="UP000199063">
    <property type="component" value="Unassembled WGS sequence"/>
</dbReference>
<keyword evidence="1" id="KW-0472">Membrane</keyword>